<dbReference type="PANTHER" id="PTHR10142">
    <property type="entry name" value="DNA REPAIR PROTEIN COMPLEMENTING XP-A CELLS"/>
    <property type="match status" value="1"/>
</dbReference>
<dbReference type="InterPro" id="IPR000465">
    <property type="entry name" value="XPA/RAD14"/>
</dbReference>
<dbReference type="GO" id="GO:1901255">
    <property type="term" value="P:nucleotide-excision repair involved in interstrand cross-link repair"/>
    <property type="evidence" value="ECO:0007669"/>
    <property type="project" value="TreeGrafter"/>
</dbReference>
<keyword evidence="4" id="KW-0227">DNA damage</keyword>
<dbReference type="AlphaFoldDB" id="A0A1E5RFB1"/>
<dbReference type="SUPFAM" id="SSF46955">
    <property type="entry name" value="Putative DNA-binding domain"/>
    <property type="match status" value="1"/>
</dbReference>
<evidence type="ECO:0000256" key="2">
    <source>
        <dbReference type="ARBA" id="ARBA00005548"/>
    </source>
</evidence>
<dbReference type="GO" id="GO:0070914">
    <property type="term" value="P:UV-damage excision repair"/>
    <property type="evidence" value="ECO:0007669"/>
    <property type="project" value="TreeGrafter"/>
</dbReference>
<reference evidence="13" key="1">
    <citation type="journal article" date="2016" name="Genome Announc.">
        <title>Genome sequences of three species of Hanseniaspora isolated from spontaneous wine fermentations.</title>
        <authorList>
            <person name="Sternes P.R."/>
            <person name="Lee D."/>
            <person name="Kutyna D.R."/>
            <person name="Borneman A.R."/>
        </authorList>
    </citation>
    <scope>NUCLEOTIDE SEQUENCE [LARGE SCALE GENOMIC DNA]</scope>
    <source>
        <strain evidence="13">AWRI3579</strain>
    </source>
</reference>
<proteinExistence type="inferred from homology"/>
<evidence type="ECO:0000256" key="5">
    <source>
        <dbReference type="ARBA" id="ARBA00022771"/>
    </source>
</evidence>
<comment type="similarity">
    <text evidence="2">Belongs to the XPA family.</text>
</comment>
<dbReference type="STRING" id="56408.A0A1E5RFB1"/>
<dbReference type="GO" id="GO:0000715">
    <property type="term" value="P:nucleotide-excision repair, DNA damage recognition"/>
    <property type="evidence" value="ECO:0007669"/>
    <property type="project" value="TreeGrafter"/>
</dbReference>
<feature type="region of interest" description="Disordered" evidence="10">
    <location>
        <begin position="22"/>
        <end position="107"/>
    </location>
</feature>
<keyword evidence="9" id="KW-0539">Nucleus</keyword>
<feature type="unsure residue" description="D or N" evidence="12">
    <location>
        <position position="166"/>
    </location>
</feature>
<comment type="caution">
    <text evidence="12">The sequence shown here is derived from an EMBL/GenBank/DDBJ whole genome shotgun (WGS) entry which is preliminary data.</text>
</comment>
<evidence type="ECO:0000313" key="12">
    <source>
        <dbReference type="EMBL" id="OEJ85600.1"/>
    </source>
</evidence>
<evidence type="ECO:0000256" key="7">
    <source>
        <dbReference type="ARBA" id="ARBA00023125"/>
    </source>
</evidence>
<dbReference type="GO" id="GO:0008270">
    <property type="term" value="F:zinc ion binding"/>
    <property type="evidence" value="ECO:0007669"/>
    <property type="project" value="UniProtKB-KW"/>
</dbReference>
<gene>
    <name evidence="12" type="ORF">AWRI3579_g1743</name>
</gene>
<evidence type="ECO:0000256" key="9">
    <source>
        <dbReference type="ARBA" id="ARBA00023242"/>
    </source>
</evidence>
<keyword evidence="13" id="KW-1185">Reference proteome</keyword>
<dbReference type="PROSITE" id="PS00752">
    <property type="entry name" value="XPA_1"/>
    <property type="match status" value="1"/>
</dbReference>
<dbReference type="InterPro" id="IPR009061">
    <property type="entry name" value="DNA-bd_dom_put_sf"/>
</dbReference>
<evidence type="ECO:0000256" key="6">
    <source>
        <dbReference type="ARBA" id="ARBA00022833"/>
    </source>
</evidence>
<sequence length="389" mass="44534">MNLNAEQKASIEANRKRALERLQKRGISIPSSSKLHETSSKVTKPSIQGGTEHSKGNAANSTQATKVVESTAVSGPNDSPQQPSSSTHIESHPQNRDASSVETKKQYIRPSIRKKDYIEYDFSTMENSYGGFINNDRSLYGSGYSSIDNAEKTFEQWQAEQRSKNDLFNGPSSSTEPGDAVENGTQLVREFKHLGPDIISDLSALPKCEECHVNVEFDTILLQHFKIKICKRCTVEHPEKYSLLTKTECKSDYLLTEPELEDHKLFHRLEKANPHSGTFARMQLFLRKEVEEFAFEKWGGQDGLDKEWEQREASKLERREKKYQLKLKEMRKKTRAQEYTQKMKMKKFGAKHIHEFSAPLKMKKKSDDGYDVVKRRCIGCGMEVEELDI</sequence>
<accession>A0A1E5RFB1</accession>
<dbReference type="GO" id="GO:0003684">
    <property type="term" value="F:damaged DNA binding"/>
    <property type="evidence" value="ECO:0007669"/>
    <property type="project" value="InterPro"/>
</dbReference>
<feature type="compositionally biased region" description="Polar residues" evidence="10">
    <location>
        <begin position="40"/>
        <end position="65"/>
    </location>
</feature>
<keyword evidence="8" id="KW-0234">DNA repair</keyword>
<comment type="subcellular location">
    <subcellularLocation>
        <location evidence="1">Nucleus</location>
    </subcellularLocation>
</comment>
<evidence type="ECO:0000313" key="13">
    <source>
        <dbReference type="Proteomes" id="UP000095728"/>
    </source>
</evidence>
<evidence type="ECO:0000259" key="11">
    <source>
        <dbReference type="Pfam" id="PF05181"/>
    </source>
</evidence>
<dbReference type="InterPro" id="IPR022652">
    <property type="entry name" value="Znf_XPA_CS"/>
</dbReference>
<organism evidence="12 13">
    <name type="scientific">Hanseniaspora osmophila</name>
    <dbReference type="NCBI Taxonomy" id="56408"/>
    <lineage>
        <taxon>Eukaryota</taxon>
        <taxon>Fungi</taxon>
        <taxon>Dikarya</taxon>
        <taxon>Ascomycota</taxon>
        <taxon>Saccharomycotina</taxon>
        <taxon>Saccharomycetes</taxon>
        <taxon>Saccharomycodales</taxon>
        <taxon>Saccharomycodaceae</taxon>
        <taxon>Hanseniaspora</taxon>
    </lineage>
</organism>
<evidence type="ECO:0000256" key="10">
    <source>
        <dbReference type="SAM" id="MobiDB-lite"/>
    </source>
</evidence>
<dbReference type="Pfam" id="PF05181">
    <property type="entry name" value="XPA_C"/>
    <property type="match status" value="1"/>
</dbReference>
<dbReference type="FunCoup" id="A0A1E5RFB1">
    <property type="interactions" value="106"/>
</dbReference>
<feature type="domain" description="XPA C-terminal" evidence="11">
    <location>
        <begin position="240"/>
        <end position="290"/>
    </location>
</feature>
<evidence type="ECO:0000256" key="3">
    <source>
        <dbReference type="ARBA" id="ARBA00022723"/>
    </source>
</evidence>
<evidence type="ECO:0000256" key="1">
    <source>
        <dbReference type="ARBA" id="ARBA00004123"/>
    </source>
</evidence>
<dbReference type="NCBIfam" id="TIGR00598">
    <property type="entry name" value="rad14"/>
    <property type="match status" value="1"/>
</dbReference>
<dbReference type="Proteomes" id="UP000095728">
    <property type="component" value="Unassembled WGS sequence"/>
</dbReference>
<dbReference type="PANTHER" id="PTHR10142:SF0">
    <property type="entry name" value="DNA REPAIR PROTEIN COMPLEMENTING XP-A CELLS"/>
    <property type="match status" value="1"/>
</dbReference>
<keyword evidence="5" id="KW-0863">Zinc-finger</keyword>
<evidence type="ECO:0000256" key="8">
    <source>
        <dbReference type="ARBA" id="ARBA00023204"/>
    </source>
</evidence>
<keyword evidence="7" id="KW-0238">DNA-binding</keyword>
<dbReference type="GO" id="GO:0000110">
    <property type="term" value="C:nucleotide-excision repair factor 1 complex"/>
    <property type="evidence" value="ECO:0007669"/>
    <property type="project" value="TreeGrafter"/>
</dbReference>
<feature type="compositionally biased region" description="Polar residues" evidence="10">
    <location>
        <begin position="71"/>
        <end position="88"/>
    </location>
</feature>
<dbReference type="Gene3D" id="3.90.530.10">
    <property type="entry name" value="XPA C-terminal domain"/>
    <property type="match status" value="1"/>
</dbReference>
<keyword evidence="6" id="KW-0862">Zinc</keyword>
<dbReference type="InterPro" id="IPR037129">
    <property type="entry name" value="XPA_sf"/>
</dbReference>
<dbReference type="OrthoDB" id="5368863at2759"/>
<dbReference type="InterPro" id="IPR022656">
    <property type="entry name" value="XPA_C"/>
</dbReference>
<keyword evidence="3" id="KW-0479">Metal-binding</keyword>
<dbReference type="InParanoid" id="A0A1E5RFB1"/>
<name>A0A1E5RFB1_9ASCO</name>
<dbReference type="EMBL" id="LPNM01000007">
    <property type="protein sequence ID" value="OEJ85600.1"/>
    <property type="molecule type" value="Genomic_DNA"/>
</dbReference>
<protein>
    <submittedName>
        <fullName evidence="12">DNA repair protein RAD14</fullName>
    </submittedName>
</protein>
<evidence type="ECO:0000256" key="4">
    <source>
        <dbReference type="ARBA" id="ARBA00022763"/>
    </source>
</evidence>
<dbReference type="GO" id="GO:0006284">
    <property type="term" value="P:base-excision repair"/>
    <property type="evidence" value="ECO:0007669"/>
    <property type="project" value="TreeGrafter"/>
</dbReference>